<evidence type="ECO:0000256" key="5">
    <source>
        <dbReference type="ARBA" id="ARBA00022842"/>
    </source>
</evidence>
<dbReference type="EMBL" id="FWXR01000004">
    <property type="protein sequence ID" value="SMC61548.1"/>
    <property type="molecule type" value="Genomic_DNA"/>
</dbReference>
<dbReference type="PANTHER" id="PTHR12992:SF11">
    <property type="entry name" value="MITOCHONDRIAL COENZYME A DIPHOSPHATASE NUDT8"/>
    <property type="match status" value="1"/>
</dbReference>
<evidence type="ECO:0000256" key="6">
    <source>
        <dbReference type="ARBA" id="ARBA00023211"/>
    </source>
</evidence>
<dbReference type="Proteomes" id="UP000192656">
    <property type="component" value="Unassembled WGS sequence"/>
</dbReference>
<sequence>MEAETLQTRSARFTVEDFRLRLEARGDAMADPVGVEYGDHLLNPDIVQLMERAKVREAAVLVPLVDRPDGAGVILTRRTQKLRKHSGQIAFPGGSIDPEDASPEAAALREAREEIALANRFVEPLGRLPRYLTTTGFRITPVLASVAPGFSLTANPDEVDDIFEVPLSFLMSEANHQRHSKAFDGVERHFYAMPFGDRYIWGVTAGIIRTLYERYYA</sequence>
<reference evidence="8 9" key="1">
    <citation type="submission" date="2017-04" db="EMBL/GenBank/DDBJ databases">
        <authorList>
            <person name="Afonso C.L."/>
            <person name="Miller P.J."/>
            <person name="Scott M.A."/>
            <person name="Spackman E."/>
            <person name="Goraichik I."/>
            <person name="Dimitrov K.M."/>
            <person name="Suarez D.L."/>
            <person name="Swayne D.E."/>
        </authorList>
    </citation>
    <scope>NUCLEOTIDE SEQUENCE [LARGE SCALE GENOMIC DNA]</scope>
    <source>
        <strain evidence="8 9">CGMCC 1.10972</strain>
    </source>
</reference>
<keyword evidence="9" id="KW-1185">Reference proteome</keyword>
<dbReference type="Pfam" id="PF00293">
    <property type="entry name" value="NUDIX"/>
    <property type="match status" value="1"/>
</dbReference>
<comment type="cofactor">
    <cofactor evidence="1">
        <name>Mn(2+)</name>
        <dbReference type="ChEBI" id="CHEBI:29035"/>
    </cofactor>
</comment>
<proteinExistence type="predicted"/>
<dbReference type="GO" id="GO:0010945">
    <property type="term" value="F:coenzyme A diphosphatase activity"/>
    <property type="evidence" value="ECO:0007669"/>
    <property type="project" value="InterPro"/>
</dbReference>
<name>A0A1W2AMU1_9HYPH</name>
<protein>
    <submittedName>
        <fullName evidence="8">8-oxo-dGTP pyrophosphatase MutT, NUDIX family</fullName>
    </submittedName>
</protein>
<organism evidence="8 9">
    <name type="scientific">Fulvimarina manganoxydans</name>
    <dbReference type="NCBI Taxonomy" id="937218"/>
    <lineage>
        <taxon>Bacteria</taxon>
        <taxon>Pseudomonadati</taxon>
        <taxon>Pseudomonadota</taxon>
        <taxon>Alphaproteobacteria</taxon>
        <taxon>Hyphomicrobiales</taxon>
        <taxon>Aurantimonadaceae</taxon>
        <taxon>Fulvimarina</taxon>
    </lineage>
</organism>
<keyword evidence="3" id="KW-0479">Metal-binding</keyword>
<dbReference type="InterPro" id="IPR029044">
    <property type="entry name" value="Nucleotide-diphossugar_trans"/>
</dbReference>
<evidence type="ECO:0000313" key="8">
    <source>
        <dbReference type="EMBL" id="SMC61548.1"/>
    </source>
</evidence>
<dbReference type="InterPro" id="IPR000086">
    <property type="entry name" value="NUDIX_hydrolase_dom"/>
</dbReference>
<dbReference type="CDD" id="cd03426">
    <property type="entry name" value="NUDIX_CoAse_Nudt7"/>
    <property type="match status" value="1"/>
</dbReference>
<dbReference type="RefSeq" id="WP_244556834.1">
    <property type="nucleotide sequence ID" value="NZ_FWXR01000004.1"/>
</dbReference>
<evidence type="ECO:0000259" key="7">
    <source>
        <dbReference type="PROSITE" id="PS51462"/>
    </source>
</evidence>
<evidence type="ECO:0000256" key="4">
    <source>
        <dbReference type="ARBA" id="ARBA00022801"/>
    </source>
</evidence>
<feature type="domain" description="Nudix hydrolase" evidence="7">
    <location>
        <begin position="55"/>
        <end position="187"/>
    </location>
</feature>
<dbReference type="SUPFAM" id="SSF55811">
    <property type="entry name" value="Nudix"/>
    <property type="match status" value="1"/>
</dbReference>
<dbReference type="InterPro" id="IPR015797">
    <property type="entry name" value="NUDIX_hydrolase-like_dom_sf"/>
</dbReference>
<evidence type="ECO:0000313" key="9">
    <source>
        <dbReference type="Proteomes" id="UP000192656"/>
    </source>
</evidence>
<dbReference type="NCBIfam" id="NF007980">
    <property type="entry name" value="PRK10707.1"/>
    <property type="match status" value="1"/>
</dbReference>
<dbReference type="AlphaFoldDB" id="A0A1W2AMU1"/>
<dbReference type="SUPFAM" id="SSF53448">
    <property type="entry name" value="Nucleotide-diphospho-sugar transferases"/>
    <property type="match status" value="1"/>
</dbReference>
<evidence type="ECO:0000256" key="1">
    <source>
        <dbReference type="ARBA" id="ARBA00001936"/>
    </source>
</evidence>
<keyword evidence="4" id="KW-0378">Hydrolase</keyword>
<dbReference type="InterPro" id="IPR045121">
    <property type="entry name" value="CoAse"/>
</dbReference>
<gene>
    <name evidence="8" type="ORF">SAMN06297251_104294</name>
</gene>
<accession>A0A1W2AMU1</accession>
<keyword evidence="6" id="KW-0464">Manganese</keyword>
<evidence type="ECO:0000256" key="3">
    <source>
        <dbReference type="ARBA" id="ARBA00022723"/>
    </source>
</evidence>
<comment type="cofactor">
    <cofactor evidence="2">
        <name>Mg(2+)</name>
        <dbReference type="ChEBI" id="CHEBI:18420"/>
    </cofactor>
</comment>
<evidence type="ECO:0000256" key="2">
    <source>
        <dbReference type="ARBA" id="ARBA00001946"/>
    </source>
</evidence>
<dbReference type="PROSITE" id="PS51462">
    <property type="entry name" value="NUDIX"/>
    <property type="match status" value="1"/>
</dbReference>
<dbReference type="STRING" id="937218.SAMN06297251_104294"/>
<keyword evidence="5" id="KW-0460">Magnesium</keyword>
<dbReference type="Gene3D" id="3.90.79.10">
    <property type="entry name" value="Nucleoside Triphosphate Pyrophosphohydrolase"/>
    <property type="match status" value="1"/>
</dbReference>
<dbReference type="PANTHER" id="PTHR12992">
    <property type="entry name" value="NUDIX HYDROLASE"/>
    <property type="match status" value="1"/>
</dbReference>
<dbReference type="GO" id="GO:0046872">
    <property type="term" value="F:metal ion binding"/>
    <property type="evidence" value="ECO:0007669"/>
    <property type="project" value="UniProtKB-KW"/>
</dbReference>